<reference evidence="2" key="2">
    <citation type="journal article" date="2023" name="IMA Fungus">
        <title>Comparative genomic study of the Penicillium genus elucidates a diverse pangenome and 15 lateral gene transfer events.</title>
        <authorList>
            <person name="Petersen C."/>
            <person name="Sorensen T."/>
            <person name="Nielsen M.R."/>
            <person name="Sondergaard T.E."/>
            <person name="Sorensen J.L."/>
            <person name="Fitzpatrick D.A."/>
            <person name="Frisvad J.C."/>
            <person name="Nielsen K.L."/>
        </authorList>
    </citation>
    <scope>NUCLEOTIDE SEQUENCE</scope>
    <source>
        <strain evidence="2">IBT 17660</strain>
    </source>
</reference>
<dbReference type="EMBL" id="JAPWDO010000008">
    <property type="protein sequence ID" value="KAJ5459058.1"/>
    <property type="molecule type" value="Genomic_DNA"/>
</dbReference>
<protein>
    <recommendedName>
        <fullName evidence="1">2EXR domain-containing protein</fullName>
    </recommendedName>
</protein>
<dbReference type="InterPro" id="IPR045518">
    <property type="entry name" value="2EXR"/>
</dbReference>
<comment type="caution">
    <text evidence="2">The sequence shown here is derived from an EMBL/GenBank/DDBJ whole genome shotgun (WGS) entry which is preliminary data.</text>
</comment>
<proteinExistence type="predicted"/>
<dbReference type="PANTHER" id="PTHR35910">
    <property type="entry name" value="2EXR DOMAIN-CONTAINING PROTEIN"/>
    <property type="match status" value="1"/>
</dbReference>
<keyword evidence="3" id="KW-1185">Reference proteome</keyword>
<evidence type="ECO:0000259" key="1">
    <source>
        <dbReference type="Pfam" id="PF20150"/>
    </source>
</evidence>
<evidence type="ECO:0000313" key="2">
    <source>
        <dbReference type="EMBL" id="KAJ5459058.1"/>
    </source>
</evidence>
<reference evidence="2" key="1">
    <citation type="submission" date="2022-12" db="EMBL/GenBank/DDBJ databases">
        <authorList>
            <person name="Petersen C."/>
        </authorList>
    </citation>
    <scope>NUCLEOTIDE SEQUENCE</scope>
    <source>
        <strain evidence="2">IBT 17660</strain>
    </source>
</reference>
<accession>A0A9W9WGG1</accession>
<sequence length="378" mass="43315">MSTVSFPYFSQLPLELRRMIWMQCLPHRIAEEDTPDCFFSGYRSNQACDARHTTRQNAQPPTIAFVNSESRQVVLEQGRILESVEGNDLKWLWVQPRRDILHLNWTRMLYAIQGVDDDATGPTVEFLLHATDLGMRPSVVAELIHPFNLKAVLYDADGSDASDSAEPFDYYGNPNIPEATYHYKKPDDVRDIVDMLTWGKSQITLHVALAGVSLHITREAALSSGLFGLLGDAPVQMVDVDDEARLRGFQALFREHALEKEPAAQVLFESFTSPRFKTAVEEWKRKAEWSILARMWQSAREEELDVLGTNPGSAWLPQLPEQKYFTMSQYLLDEANPWVKQARQIAPKLRLQIMVQYCTNECYIKERLPKGFGWPFCK</sequence>
<feature type="domain" description="2EXR" evidence="1">
    <location>
        <begin position="6"/>
        <end position="101"/>
    </location>
</feature>
<evidence type="ECO:0000313" key="3">
    <source>
        <dbReference type="Proteomes" id="UP001147760"/>
    </source>
</evidence>
<dbReference type="Pfam" id="PF20150">
    <property type="entry name" value="2EXR"/>
    <property type="match status" value="1"/>
</dbReference>
<name>A0A9W9WGG1_9EURO</name>
<dbReference type="AlphaFoldDB" id="A0A9W9WGG1"/>
<organism evidence="2 3">
    <name type="scientific">Penicillium desertorum</name>
    <dbReference type="NCBI Taxonomy" id="1303715"/>
    <lineage>
        <taxon>Eukaryota</taxon>
        <taxon>Fungi</taxon>
        <taxon>Dikarya</taxon>
        <taxon>Ascomycota</taxon>
        <taxon>Pezizomycotina</taxon>
        <taxon>Eurotiomycetes</taxon>
        <taxon>Eurotiomycetidae</taxon>
        <taxon>Eurotiales</taxon>
        <taxon>Aspergillaceae</taxon>
        <taxon>Penicillium</taxon>
    </lineage>
</organism>
<gene>
    <name evidence="2" type="ORF">N7530_011002</name>
</gene>
<dbReference type="Proteomes" id="UP001147760">
    <property type="component" value="Unassembled WGS sequence"/>
</dbReference>
<dbReference type="PANTHER" id="PTHR35910:SF1">
    <property type="entry name" value="2EXR DOMAIN-CONTAINING PROTEIN"/>
    <property type="match status" value="1"/>
</dbReference>
<dbReference type="OrthoDB" id="3540486at2759"/>